<dbReference type="Proteomes" id="UP000831880">
    <property type="component" value="Chromosome"/>
</dbReference>
<gene>
    <name evidence="1" type="ORF">MUO14_03555</name>
</gene>
<accession>A0ABY4H110</accession>
<name>A0ABY4H110_9BACI</name>
<evidence type="ECO:0008006" key="3">
    <source>
        <dbReference type="Google" id="ProtNLM"/>
    </source>
</evidence>
<keyword evidence="2" id="KW-1185">Reference proteome</keyword>
<sequence length="142" mass="15949">MKRRWIGGLAGLLLAFILAGCGATGQVESLSPEEMESYIKDKEKAYILLNNTEDKEERKANIKLVEETIESINVMEINAKSKDMLDNGLKPKDLGLKDIQFGTLGIYKDGTLEEYVSLRNADHPTEDEKEKALQQFIDNINS</sequence>
<evidence type="ECO:0000313" key="1">
    <source>
        <dbReference type="EMBL" id="UOQ94058.1"/>
    </source>
</evidence>
<dbReference type="PROSITE" id="PS51257">
    <property type="entry name" value="PROKAR_LIPOPROTEIN"/>
    <property type="match status" value="1"/>
</dbReference>
<reference evidence="1 2" key="1">
    <citation type="submission" date="2022-04" db="EMBL/GenBank/DDBJ databases">
        <title>Halobacillus sp. isolated from saltern.</title>
        <authorList>
            <person name="Won M."/>
            <person name="Lee C.-M."/>
            <person name="Woen H.-Y."/>
            <person name="Kwon S.-W."/>
        </authorList>
    </citation>
    <scope>NUCLEOTIDE SEQUENCE [LARGE SCALE GENOMIC DNA]</scope>
    <source>
        <strain evidence="1 2">SSTM10-2</strain>
    </source>
</reference>
<evidence type="ECO:0000313" key="2">
    <source>
        <dbReference type="Proteomes" id="UP000831880"/>
    </source>
</evidence>
<protein>
    <recommendedName>
        <fullName evidence="3">Lipoprotein</fullName>
    </recommendedName>
</protein>
<dbReference type="RefSeq" id="WP_244753667.1">
    <property type="nucleotide sequence ID" value="NZ_CP095074.1"/>
</dbReference>
<proteinExistence type="predicted"/>
<organism evidence="1 2">
    <name type="scientific">Halobacillus shinanisalinarum</name>
    <dbReference type="NCBI Taxonomy" id="2932258"/>
    <lineage>
        <taxon>Bacteria</taxon>
        <taxon>Bacillati</taxon>
        <taxon>Bacillota</taxon>
        <taxon>Bacilli</taxon>
        <taxon>Bacillales</taxon>
        <taxon>Bacillaceae</taxon>
        <taxon>Halobacillus</taxon>
    </lineage>
</organism>
<dbReference type="EMBL" id="CP095074">
    <property type="protein sequence ID" value="UOQ94058.1"/>
    <property type="molecule type" value="Genomic_DNA"/>
</dbReference>